<dbReference type="InterPro" id="IPR050173">
    <property type="entry name" value="ABC_transporter_C-like"/>
</dbReference>
<evidence type="ECO:0000256" key="4">
    <source>
        <dbReference type="ARBA" id="ARBA00022840"/>
    </source>
</evidence>
<keyword evidence="4" id="KW-0067">ATP-binding</keyword>
<dbReference type="SUPFAM" id="SSF52540">
    <property type="entry name" value="P-loop containing nucleoside triphosphate hydrolases"/>
    <property type="match status" value="1"/>
</dbReference>
<evidence type="ECO:0000256" key="3">
    <source>
        <dbReference type="ARBA" id="ARBA00022741"/>
    </source>
</evidence>
<comment type="caution">
    <text evidence="5">The sequence shown here is derived from an EMBL/GenBank/DDBJ whole genome shotgun (WGS) entry which is preliminary data.</text>
</comment>
<dbReference type="Gene3D" id="3.40.50.300">
    <property type="entry name" value="P-loop containing nucleotide triphosphate hydrolases"/>
    <property type="match status" value="1"/>
</dbReference>
<evidence type="ECO:0000313" key="5">
    <source>
        <dbReference type="EMBL" id="KAF0709288.1"/>
    </source>
</evidence>
<evidence type="ECO:0000256" key="1">
    <source>
        <dbReference type="ARBA" id="ARBA00004127"/>
    </source>
</evidence>
<dbReference type="InterPro" id="IPR027417">
    <property type="entry name" value="P-loop_NTPase"/>
</dbReference>
<comment type="subcellular location">
    <subcellularLocation>
        <location evidence="1">Endomembrane system</location>
        <topology evidence="1">Multi-pass membrane protein</topology>
    </subcellularLocation>
</comment>
<name>A0A6A4ZKP9_9STRA</name>
<evidence type="ECO:0008006" key="6">
    <source>
        <dbReference type="Google" id="ProtNLM"/>
    </source>
</evidence>
<accession>A0A6A4ZKP9</accession>
<dbReference type="GO" id="GO:0012505">
    <property type="term" value="C:endomembrane system"/>
    <property type="evidence" value="ECO:0007669"/>
    <property type="project" value="UniProtKB-SubCell"/>
</dbReference>
<evidence type="ECO:0000256" key="2">
    <source>
        <dbReference type="ARBA" id="ARBA00022737"/>
    </source>
</evidence>
<organism evidence="5">
    <name type="scientific">Aphanomyces stellatus</name>
    <dbReference type="NCBI Taxonomy" id="120398"/>
    <lineage>
        <taxon>Eukaryota</taxon>
        <taxon>Sar</taxon>
        <taxon>Stramenopiles</taxon>
        <taxon>Oomycota</taxon>
        <taxon>Saprolegniomycetes</taxon>
        <taxon>Saprolegniales</taxon>
        <taxon>Verrucalvaceae</taxon>
        <taxon>Aphanomyces</taxon>
    </lineage>
</organism>
<keyword evidence="2" id="KW-0677">Repeat</keyword>
<dbReference type="GO" id="GO:0042626">
    <property type="term" value="F:ATPase-coupled transmembrane transporter activity"/>
    <property type="evidence" value="ECO:0007669"/>
    <property type="project" value="TreeGrafter"/>
</dbReference>
<proteinExistence type="predicted"/>
<dbReference type="OrthoDB" id="10263434at2759"/>
<dbReference type="PANTHER" id="PTHR24223">
    <property type="entry name" value="ATP-BINDING CASSETTE SUB-FAMILY C"/>
    <property type="match status" value="1"/>
</dbReference>
<keyword evidence="3" id="KW-0547">Nucleotide-binding</keyword>
<reference evidence="5" key="1">
    <citation type="submission" date="2019-06" db="EMBL/GenBank/DDBJ databases">
        <title>Genomics analysis of Aphanomyces spp. identifies a new class of oomycete effector associated with host adaptation.</title>
        <authorList>
            <person name="Gaulin E."/>
        </authorList>
    </citation>
    <scope>NUCLEOTIDE SEQUENCE</scope>
    <source>
        <strain evidence="5">CBS 578.67</strain>
    </source>
</reference>
<gene>
    <name evidence="5" type="ORF">As57867_005987</name>
</gene>
<feature type="non-terminal residue" evidence="5">
    <location>
        <position position="1"/>
    </location>
</feature>
<sequence length="102" mass="11374">VCIARALLRRSKVVVLDEATANIDPESDRLIQQTMRECFHDVTRLIIAHRLDTILDSDRILVLDAGVVKEYDAPSVLLANKEGAFAQLAQHAHLDLVKIKCS</sequence>
<protein>
    <recommendedName>
        <fullName evidence="6">ABC transporter domain-containing protein</fullName>
    </recommendedName>
</protein>
<dbReference type="PANTHER" id="PTHR24223:SF443">
    <property type="entry name" value="MULTIDRUG-RESISTANCE LIKE PROTEIN 1, ISOFORM I"/>
    <property type="match status" value="1"/>
</dbReference>
<dbReference type="GO" id="GO:0005524">
    <property type="term" value="F:ATP binding"/>
    <property type="evidence" value="ECO:0007669"/>
    <property type="project" value="UniProtKB-KW"/>
</dbReference>
<dbReference type="GO" id="GO:0016020">
    <property type="term" value="C:membrane"/>
    <property type="evidence" value="ECO:0007669"/>
    <property type="project" value="TreeGrafter"/>
</dbReference>
<dbReference type="AlphaFoldDB" id="A0A6A4ZKP9"/>
<dbReference type="EMBL" id="VJMH01002300">
    <property type="protein sequence ID" value="KAF0709288.1"/>
    <property type="molecule type" value="Genomic_DNA"/>
</dbReference>